<dbReference type="InterPro" id="IPR026960">
    <property type="entry name" value="RVT-Znf"/>
</dbReference>
<evidence type="ECO:0000313" key="4">
    <source>
        <dbReference type="Proteomes" id="UP001327560"/>
    </source>
</evidence>
<feature type="region of interest" description="Disordered" evidence="1">
    <location>
        <begin position="1"/>
        <end position="28"/>
    </location>
</feature>
<evidence type="ECO:0000313" key="3">
    <source>
        <dbReference type="EMBL" id="WOK97656.1"/>
    </source>
</evidence>
<evidence type="ECO:0000256" key="1">
    <source>
        <dbReference type="SAM" id="MobiDB-lite"/>
    </source>
</evidence>
<dbReference type="Proteomes" id="UP001327560">
    <property type="component" value="Chromosome 2"/>
</dbReference>
<sequence>MKNPRVSSPLPPPRSPDPPDRPLRSSHPYPGCRPSLFLFRSNPSMAATSGKMLNIADIWETISNIEISVQPNDDFVAWTTNENGMAIISFAYLFLKSKYHPSINNNPLWNLTWKLFIVAKVKLLLRKFFHGRLLTKIRLLKLGLSVNSSCVFCNNDDESIIHLFLDCNYVSDI</sequence>
<proteinExistence type="predicted"/>
<gene>
    <name evidence="3" type="ORF">Cni_G06364</name>
</gene>
<accession>A0AAQ3JX47</accession>
<feature type="domain" description="Reverse transcriptase zinc-binding" evidence="2">
    <location>
        <begin position="98"/>
        <end position="171"/>
    </location>
</feature>
<protein>
    <recommendedName>
        <fullName evidence="2">Reverse transcriptase zinc-binding domain-containing protein</fullName>
    </recommendedName>
</protein>
<dbReference type="AlphaFoldDB" id="A0AAQ3JX47"/>
<dbReference type="EMBL" id="CP136891">
    <property type="protein sequence ID" value="WOK97656.1"/>
    <property type="molecule type" value="Genomic_DNA"/>
</dbReference>
<keyword evidence="4" id="KW-1185">Reference proteome</keyword>
<evidence type="ECO:0000259" key="2">
    <source>
        <dbReference type="Pfam" id="PF13966"/>
    </source>
</evidence>
<reference evidence="3 4" key="1">
    <citation type="submission" date="2023-10" db="EMBL/GenBank/DDBJ databases">
        <title>Chromosome-scale genome assembly provides insights into flower coloration mechanisms of Canna indica.</title>
        <authorList>
            <person name="Li C."/>
        </authorList>
    </citation>
    <scope>NUCLEOTIDE SEQUENCE [LARGE SCALE GENOMIC DNA]</scope>
    <source>
        <tissue evidence="3">Flower</tissue>
    </source>
</reference>
<dbReference type="Pfam" id="PF13966">
    <property type="entry name" value="zf-RVT"/>
    <property type="match status" value="1"/>
</dbReference>
<organism evidence="3 4">
    <name type="scientific">Canna indica</name>
    <name type="common">Indian-shot</name>
    <dbReference type="NCBI Taxonomy" id="4628"/>
    <lineage>
        <taxon>Eukaryota</taxon>
        <taxon>Viridiplantae</taxon>
        <taxon>Streptophyta</taxon>
        <taxon>Embryophyta</taxon>
        <taxon>Tracheophyta</taxon>
        <taxon>Spermatophyta</taxon>
        <taxon>Magnoliopsida</taxon>
        <taxon>Liliopsida</taxon>
        <taxon>Zingiberales</taxon>
        <taxon>Cannaceae</taxon>
        <taxon>Canna</taxon>
    </lineage>
</organism>
<name>A0AAQ3JX47_9LILI</name>